<dbReference type="Proteomes" id="UP000033072">
    <property type="component" value="Chromosome"/>
</dbReference>
<dbReference type="KEGG" id="mls:MSLAZ_1295"/>
<protein>
    <submittedName>
        <fullName evidence="1">Uncharacterized protein</fullName>
    </submittedName>
</protein>
<dbReference type="EMBL" id="CP009515">
    <property type="protein sequence ID" value="AKB74556.1"/>
    <property type="molecule type" value="Genomic_DNA"/>
</dbReference>
<gene>
    <name evidence="1" type="ORF">MSLAZ_1295</name>
</gene>
<name>A0A0E3S318_9EURY</name>
<dbReference type="HOGENOM" id="CLU_1912355_0_0_2"/>
<proteinExistence type="predicted"/>
<accession>A0A0E3S318</accession>
<evidence type="ECO:0000313" key="1">
    <source>
        <dbReference type="EMBL" id="AKB74556.1"/>
    </source>
</evidence>
<organism evidence="1 2">
    <name type="scientific">Methanosarcina lacustris Z-7289</name>
    <dbReference type="NCBI Taxonomy" id="1434111"/>
    <lineage>
        <taxon>Archaea</taxon>
        <taxon>Methanobacteriati</taxon>
        <taxon>Methanobacteriota</taxon>
        <taxon>Stenosarchaea group</taxon>
        <taxon>Methanomicrobia</taxon>
        <taxon>Methanosarcinales</taxon>
        <taxon>Methanosarcinaceae</taxon>
        <taxon>Methanosarcina</taxon>
    </lineage>
</organism>
<reference evidence="1 2" key="1">
    <citation type="submission" date="2014-07" db="EMBL/GenBank/DDBJ databases">
        <title>Methanogenic archaea and the global carbon cycle.</title>
        <authorList>
            <person name="Henriksen J.R."/>
            <person name="Luke J."/>
            <person name="Reinhart S."/>
            <person name="Benedict M.N."/>
            <person name="Youngblut N.D."/>
            <person name="Metcalf M.E."/>
            <person name="Whitaker R.J."/>
            <person name="Metcalf W.W."/>
        </authorList>
    </citation>
    <scope>NUCLEOTIDE SEQUENCE [LARGE SCALE GENOMIC DNA]</scope>
    <source>
        <strain evidence="1 2">Z-7289</strain>
    </source>
</reference>
<dbReference type="AlphaFoldDB" id="A0A0E3S318"/>
<keyword evidence="2" id="KW-1185">Reference proteome</keyword>
<evidence type="ECO:0000313" key="2">
    <source>
        <dbReference type="Proteomes" id="UP000033072"/>
    </source>
</evidence>
<sequence length="132" mass="15547">MSSQVFENINHVIVDSQNFSHHKKESFDFSLQPGKYILTTKDFLYFKIRFIPMATFWSASHTLGTKEKVFSWRIDSRGNIFIKRKFKSGLFPRIDKISCSNLDKLQGFMQDREWKDLQTMPKSCIQGLKRTA</sequence>